<reference evidence="2" key="1">
    <citation type="journal article" date="2013" name="Nature">
        <title>Pan genome of the phytoplankton Emiliania underpins its global distribution.</title>
        <authorList>
            <person name="Read B.A."/>
            <person name="Kegel J."/>
            <person name="Klute M.J."/>
            <person name="Kuo A."/>
            <person name="Lefebvre S.C."/>
            <person name="Maumus F."/>
            <person name="Mayer C."/>
            <person name="Miller J."/>
            <person name="Monier A."/>
            <person name="Salamov A."/>
            <person name="Young J."/>
            <person name="Aguilar M."/>
            <person name="Claverie J.M."/>
            <person name="Frickenhaus S."/>
            <person name="Gonzalez K."/>
            <person name="Herman E.K."/>
            <person name="Lin Y.C."/>
            <person name="Napier J."/>
            <person name="Ogata H."/>
            <person name="Sarno A.F."/>
            <person name="Shmutz J."/>
            <person name="Schroeder D."/>
            <person name="de Vargas C."/>
            <person name="Verret F."/>
            <person name="von Dassow P."/>
            <person name="Valentin K."/>
            <person name="Van de Peer Y."/>
            <person name="Wheeler G."/>
            <person name="Dacks J.B."/>
            <person name="Delwiche C.F."/>
            <person name="Dyhrman S.T."/>
            <person name="Glockner G."/>
            <person name="John U."/>
            <person name="Richards T."/>
            <person name="Worden A.Z."/>
            <person name="Zhang X."/>
            <person name="Grigoriev I.V."/>
            <person name="Allen A.E."/>
            <person name="Bidle K."/>
            <person name="Borodovsky M."/>
            <person name="Bowler C."/>
            <person name="Brownlee C."/>
            <person name="Cock J.M."/>
            <person name="Elias M."/>
            <person name="Gladyshev V.N."/>
            <person name="Groth M."/>
            <person name="Guda C."/>
            <person name="Hadaegh A."/>
            <person name="Iglesias-Rodriguez M.D."/>
            <person name="Jenkins J."/>
            <person name="Jones B.M."/>
            <person name="Lawson T."/>
            <person name="Leese F."/>
            <person name="Lindquist E."/>
            <person name="Lobanov A."/>
            <person name="Lomsadze A."/>
            <person name="Malik S.B."/>
            <person name="Marsh M.E."/>
            <person name="Mackinder L."/>
            <person name="Mock T."/>
            <person name="Mueller-Roeber B."/>
            <person name="Pagarete A."/>
            <person name="Parker M."/>
            <person name="Probert I."/>
            <person name="Quesneville H."/>
            <person name="Raines C."/>
            <person name="Rensing S.A."/>
            <person name="Riano-Pachon D.M."/>
            <person name="Richier S."/>
            <person name="Rokitta S."/>
            <person name="Shiraiwa Y."/>
            <person name="Soanes D.M."/>
            <person name="van der Giezen M."/>
            <person name="Wahlund T.M."/>
            <person name="Williams B."/>
            <person name="Wilson W."/>
            <person name="Wolfe G."/>
            <person name="Wurch L.L."/>
        </authorList>
    </citation>
    <scope>NUCLEOTIDE SEQUENCE</scope>
</reference>
<dbReference type="HOGENOM" id="CLU_2268901_0_0_1"/>
<organism evidence="1 2">
    <name type="scientific">Emiliania huxleyi (strain CCMP1516)</name>
    <dbReference type="NCBI Taxonomy" id="280463"/>
    <lineage>
        <taxon>Eukaryota</taxon>
        <taxon>Haptista</taxon>
        <taxon>Haptophyta</taxon>
        <taxon>Prymnesiophyceae</taxon>
        <taxon>Isochrysidales</taxon>
        <taxon>Noelaerhabdaceae</taxon>
        <taxon>Emiliania</taxon>
    </lineage>
</organism>
<proteinExistence type="predicted"/>
<dbReference type="AlphaFoldDB" id="A0A0D3JK74"/>
<dbReference type="PaxDb" id="2903-EOD23909"/>
<sequence>MSDDESTHRAVRWELGWEEREQLKRLLREGGSYCGAPEVLIAAGADLSVVVSDGDTALDKAIFWEHVECEQLLRSHGAAMAAKPVVVVGRGGVGLAALHAGSH</sequence>
<evidence type="ECO:0000313" key="1">
    <source>
        <dbReference type="EnsemblProtists" id="EOD23909"/>
    </source>
</evidence>
<dbReference type="RefSeq" id="XP_005776338.1">
    <property type="nucleotide sequence ID" value="XM_005776281.1"/>
</dbReference>
<evidence type="ECO:0000313" key="2">
    <source>
        <dbReference type="Proteomes" id="UP000013827"/>
    </source>
</evidence>
<dbReference type="InterPro" id="IPR036770">
    <property type="entry name" value="Ankyrin_rpt-contain_sf"/>
</dbReference>
<dbReference type="Gene3D" id="1.25.40.20">
    <property type="entry name" value="Ankyrin repeat-containing domain"/>
    <property type="match status" value="1"/>
</dbReference>
<keyword evidence="2" id="KW-1185">Reference proteome</keyword>
<reference evidence="1" key="2">
    <citation type="submission" date="2024-10" db="UniProtKB">
        <authorList>
            <consortium name="EnsemblProtists"/>
        </authorList>
    </citation>
    <scope>IDENTIFICATION</scope>
</reference>
<protein>
    <submittedName>
        <fullName evidence="1">Uncharacterized protein</fullName>
    </submittedName>
</protein>
<dbReference type="Proteomes" id="UP000013827">
    <property type="component" value="Unassembled WGS sequence"/>
</dbReference>
<dbReference type="GeneID" id="17269454"/>
<name>A0A0D3JK74_EMIH1</name>
<dbReference type="KEGG" id="ehx:EMIHUDRAFT_206887"/>
<dbReference type="SUPFAM" id="SSF48403">
    <property type="entry name" value="Ankyrin repeat"/>
    <property type="match status" value="1"/>
</dbReference>
<dbReference type="EnsemblProtists" id="EOD23909">
    <property type="protein sequence ID" value="EOD23909"/>
    <property type="gene ID" value="EMIHUDRAFT_206887"/>
</dbReference>
<accession>A0A0D3JK74</accession>